<feature type="signal peptide" evidence="1">
    <location>
        <begin position="1"/>
        <end position="28"/>
    </location>
</feature>
<comment type="caution">
    <text evidence="2">The sequence shown here is derived from an EMBL/GenBank/DDBJ whole genome shotgun (WGS) entry which is preliminary data.</text>
</comment>
<sequence>MKKIKVLSLSLIAALCLGLSAPFSSVQASDNVNAQITPMADRIFVEQLKAPTYTSAIWVTEVRNGKTYSGYLYNRGFHPTNGYSIFNGWLDAAPYVDPFLLEDN</sequence>
<reference evidence="2 3" key="1">
    <citation type="submission" date="2020-08" db="EMBL/GenBank/DDBJ databases">
        <title>A Genomic Blueprint of the Chicken Gut Microbiome.</title>
        <authorList>
            <person name="Gilroy R."/>
            <person name="Ravi A."/>
            <person name="Getino M."/>
            <person name="Pursley I."/>
            <person name="Horton D.L."/>
            <person name="Alikhan N.-F."/>
            <person name="Baker D."/>
            <person name="Gharbi K."/>
            <person name="Hall N."/>
            <person name="Watson M."/>
            <person name="Adriaenssens E.M."/>
            <person name="Foster-Nyarko E."/>
            <person name="Jarju S."/>
            <person name="Secka A."/>
            <person name="Antonio M."/>
            <person name="Oren A."/>
            <person name="Chaudhuri R."/>
            <person name="La Ragione R.M."/>
            <person name="Hildebrand F."/>
            <person name="Pallen M.J."/>
        </authorList>
    </citation>
    <scope>NUCLEOTIDE SEQUENCE [LARGE SCALE GENOMIC DNA]</scope>
    <source>
        <strain evidence="2 3">Sa2YVA2</strain>
    </source>
</reference>
<accession>A0ABR8U7S2</accession>
<gene>
    <name evidence="2" type="ORF">H9649_05785</name>
</gene>
<dbReference type="EMBL" id="JACSQN010000004">
    <property type="protein sequence ID" value="MBD7984083.1"/>
    <property type="molecule type" value="Genomic_DNA"/>
</dbReference>
<evidence type="ECO:0000313" key="2">
    <source>
        <dbReference type="EMBL" id="MBD7984083.1"/>
    </source>
</evidence>
<name>A0ABR8U7S2_9BACL</name>
<evidence type="ECO:0000313" key="3">
    <source>
        <dbReference type="Proteomes" id="UP000626786"/>
    </source>
</evidence>
<feature type="chain" id="PRO_5046896019" evidence="1">
    <location>
        <begin position="29"/>
        <end position="104"/>
    </location>
</feature>
<organism evidence="2 3">
    <name type="scientific">Sporosarcina quadrami</name>
    <dbReference type="NCBI Taxonomy" id="2762234"/>
    <lineage>
        <taxon>Bacteria</taxon>
        <taxon>Bacillati</taxon>
        <taxon>Bacillota</taxon>
        <taxon>Bacilli</taxon>
        <taxon>Bacillales</taxon>
        <taxon>Caryophanaceae</taxon>
        <taxon>Sporosarcina</taxon>
    </lineage>
</organism>
<evidence type="ECO:0000256" key="1">
    <source>
        <dbReference type="SAM" id="SignalP"/>
    </source>
</evidence>
<proteinExistence type="predicted"/>
<keyword evidence="3" id="KW-1185">Reference proteome</keyword>
<dbReference type="RefSeq" id="WP_191693774.1">
    <property type="nucleotide sequence ID" value="NZ_JACSQN010000004.1"/>
</dbReference>
<keyword evidence="1" id="KW-0732">Signal</keyword>
<protein>
    <submittedName>
        <fullName evidence="2">Uncharacterized protein</fullName>
    </submittedName>
</protein>
<dbReference type="Proteomes" id="UP000626786">
    <property type="component" value="Unassembled WGS sequence"/>
</dbReference>